<dbReference type="SUPFAM" id="SSF51197">
    <property type="entry name" value="Clavaminate synthase-like"/>
    <property type="match status" value="1"/>
</dbReference>
<dbReference type="InterPro" id="IPR051821">
    <property type="entry name" value="Asp/Asn_beta-hydroxylase"/>
</dbReference>
<organism evidence="6 7">
    <name type="scientific">Paraburkholderia humisilvae</name>
    <dbReference type="NCBI Taxonomy" id="627669"/>
    <lineage>
        <taxon>Bacteria</taxon>
        <taxon>Pseudomonadati</taxon>
        <taxon>Pseudomonadota</taxon>
        <taxon>Betaproteobacteria</taxon>
        <taxon>Burkholderiales</taxon>
        <taxon>Burkholderiaceae</taxon>
        <taxon>Paraburkholderia</taxon>
    </lineage>
</organism>
<sequence>MRWIVLAWFVMSAAYVFNRGTQRFRFWRQLSDHSTFLAPINIWCYLLSPIKARPYIESSWFPELEPLRAHWQTIREEALAVDASQKISAAPDFSDIGFNSFFKTGWRRFYLKWYDTPHPSAESLCPFTTKLLQGIPSVKAAMFAQLPPGASLVRHRDPYAGSVRYHLGLVTPADPKCYIDVDGQQYYWRDGEQVIFDETYIHYAKNDTNVSRIVLFCDIERPMRFRWAAAVNRFVSHTLMRAAMSPNAAGDRTGVLNRVFKYVYAIRRVGKKIKAWHRPTYYIVKWALFGSIIASAFYLI</sequence>
<evidence type="ECO:0000313" key="6">
    <source>
        <dbReference type="EMBL" id="CAB3760658.1"/>
    </source>
</evidence>
<evidence type="ECO:0000256" key="3">
    <source>
        <dbReference type="ARBA" id="ARBA00023002"/>
    </source>
</evidence>
<name>A0A6J5E2H9_9BURK</name>
<feature type="transmembrane region" description="Helical" evidence="4">
    <location>
        <begin position="281"/>
        <end position="299"/>
    </location>
</feature>
<dbReference type="GO" id="GO:0051213">
    <property type="term" value="F:dioxygenase activity"/>
    <property type="evidence" value="ECO:0007669"/>
    <property type="project" value="UniProtKB-KW"/>
</dbReference>
<dbReference type="InterPro" id="IPR027443">
    <property type="entry name" value="IPNS-like_sf"/>
</dbReference>
<dbReference type="Proteomes" id="UP000494363">
    <property type="component" value="Unassembled WGS sequence"/>
</dbReference>
<keyword evidence="4" id="KW-0472">Membrane</keyword>
<evidence type="ECO:0000259" key="5">
    <source>
        <dbReference type="Pfam" id="PF05118"/>
    </source>
</evidence>
<evidence type="ECO:0000256" key="2">
    <source>
        <dbReference type="ARBA" id="ARBA00022964"/>
    </source>
</evidence>
<dbReference type="Pfam" id="PF05118">
    <property type="entry name" value="Asp_Arg_Hydrox"/>
    <property type="match status" value="1"/>
</dbReference>
<evidence type="ECO:0000256" key="4">
    <source>
        <dbReference type="SAM" id="Phobius"/>
    </source>
</evidence>
<dbReference type="RefSeq" id="WP_175228060.1">
    <property type="nucleotide sequence ID" value="NZ_CADIKH010000017.1"/>
</dbReference>
<evidence type="ECO:0000256" key="1">
    <source>
        <dbReference type="ARBA" id="ARBA00007730"/>
    </source>
</evidence>
<gene>
    <name evidence="6" type="ORF">LMG29542_03889</name>
</gene>
<protein>
    <recommendedName>
        <fullName evidence="5">Aspartyl/asparaginy/proline hydroxylase domain-containing protein</fullName>
    </recommendedName>
</protein>
<keyword evidence="7" id="KW-1185">Reference proteome</keyword>
<dbReference type="EMBL" id="CADIKH010000017">
    <property type="protein sequence ID" value="CAB3760658.1"/>
    <property type="molecule type" value="Genomic_DNA"/>
</dbReference>
<dbReference type="Gene3D" id="2.60.120.330">
    <property type="entry name" value="B-lactam Antibiotic, Isopenicillin N Synthase, Chain"/>
    <property type="match status" value="1"/>
</dbReference>
<accession>A0A6J5E2H9</accession>
<dbReference type="PANTHER" id="PTHR46332">
    <property type="entry name" value="ASPARTATE BETA-HYDROXYLASE DOMAIN-CONTAINING PROTEIN 2"/>
    <property type="match status" value="1"/>
</dbReference>
<keyword evidence="2" id="KW-0223">Dioxygenase</keyword>
<dbReference type="PANTHER" id="PTHR46332:SF5">
    <property type="entry name" value="ASPARTATE BETA-HYDROXYLASE DOMAIN CONTAINING 2"/>
    <property type="match status" value="1"/>
</dbReference>
<reference evidence="6 7" key="1">
    <citation type="submission" date="2020-04" db="EMBL/GenBank/DDBJ databases">
        <authorList>
            <person name="De Canck E."/>
        </authorList>
    </citation>
    <scope>NUCLEOTIDE SEQUENCE [LARGE SCALE GENOMIC DNA]</scope>
    <source>
        <strain evidence="6 7">LMG 29542</strain>
    </source>
</reference>
<comment type="similarity">
    <text evidence="1">Belongs to the aspartyl/asparaginyl beta-hydroxylase family.</text>
</comment>
<dbReference type="AlphaFoldDB" id="A0A6J5E2H9"/>
<keyword evidence="4" id="KW-1133">Transmembrane helix</keyword>
<proteinExistence type="inferred from homology"/>
<evidence type="ECO:0000313" key="7">
    <source>
        <dbReference type="Proteomes" id="UP000494363"/>
    </source>
</evidence>
<keyword evidence="4" id="KW-0812">Transmembrane</keyword>
<feature type="domain" description="Aspartyl/asparaginy/proline hydroxylase" evidence="5">
    <location>
        <begin position="69"/>
        <end position="222"/>
    </location>
</feature>
<keyword evidence="3" id="KW-0560">Oxidoreductase</keyword>
<dbReference type="InterPro" id="IPR007803">
    <property type="entry name" value="Asp/Arg/Pro-Hydrxlase"/>
</dbReference>